<feature type="compositionally biased region" description="Polar residues" evidence="1">
    <location>
        <begin position="291"/>
        <end position="309"/>
    </location>
</feature>
<proteinExistence type="predicted"/>
<dbReference type="Proteomes" id="UP001552299">
    <property type="component" value="Unassembled WGS sequence"/>
</dbReference>
<feature type="compositionally biased region" description="Basic and acidic residues" evidence="1">
    <location>
        <begin position="44"/>
        <end position="55"/>
    </location>
</feature>
<evidence type="ECO:0000313" key="2">
    <source>
        <dbReference type="EMBL" id="KAL0913768.1"/>
    </source>
</evidence>
<feature type="compositionally biased region" description="Polar residues" evidence="1">
    <location>
        <begin position="383"/>
        <end position="395"/>
    </location>
</feature>
<feature type="region of interest" description="Disordered" evidence="1">
    <location>
        <begin position="29"/>
        <end position="55"/>
    </location>
</feature>
<feature type="compositionally biased region" description="Polar residues" evidence="1">
    <location>
        <begin position="8"/>
        <end position="20"/>
    </location>
</feature>
<evidence type="ECO:0000313" key="3">
    <source>
        <dbReference type="Proteomes" id="UP001552299"/>
    </source>
</evidence>
<name>A0ABD0UUC7_DENTH</name>
<accession>A0ABD0UUC7</accession>
<feature type="region of interest" description="Disordered" evidence="1">
    <location>
        <begin position="291"/>
        <end position="418"/>
    </location>
</feature>
<comment type="caution">
    <text evidence="2">The sequence shown here is derived from an EMBL/GenBank/DDBJ whole genome shotgun (WGS) entry which is preliminary data.</text>
</comment>
<reference evidence="2 3" key="1">
    <citation type="journal article" date="2024" name="Plant Biotechnol. J.">
        <title>Dendrobium thyrsiflorum genome and its molecular insights into genes involved in important horticultural traits.</title>
        <authorList>
            <person name="Chen B."/>
            <person name="Wang J.Y."/>
            <person name="Zheng P.J."/>
            <person name="Li K.L."/>
            <person name="Liang Y.M."/>
            <person name="Chen X.F."/>
            <person name="Zhang C."/>
            <person name="Zhao X."/>
            <person name="He X."/>
            <person name="Zhang G.Q."/>
            <person name="Liu Z.J."/>
            <person name="Xu Q."/>
        </authorList>
    </citation>
    <scope>NUCLEOTIDE SEQUENCE [LARGE SCALE GENOMIC DNA]</scope>
    <source>
        <strain evidence="2">GZMU011</strain>
    </source>
</reference>
<dbReference type="EMBL" id="JANQDX010000013">
    <property type="protein sequence ID" value="KAL0913768.1"/>
    <property type="molecule type" value="Genomic_DNA"/>
</dbReference>
<sequence length="597" mass="66442">MKEEVEKSPQQINSLHVSPLSSCTPAFARVKEKSSPSNQPSRTSKQDSKGFHGELDQGSAAEGSAGLLPVGLSRNLFPVPVSAGLLPVGLSVPCFLCPLGCCLLAFPCPVPVSVGLLPVGLSRALFPVSVRWLLPVGLPLLCFLCPLAAACWPPRALFSVSLAAVCWPSPCPVFCEKFRFCLIFAYITLPLGEKEENIEQEFTLTAYYIVRARKELCRVGRDKFPVRKQIEANVRRSWESNINVRRATSDVLAMVFARFHEVSTCGDVYRTVSASMLNDIVQESFSHQDLTGINSTRKGESQQAYSGKQPTIKITPKQFSGKTTSQPTKATAAEQHRTEESPQSREVQESFSHQDLTGINSTRKGESQQAYSGKQPTIKITPKQFSGKTTSQPTKATAAEQHRTEESPQSREVQGDYQSPTWGSGWVPIGYPRSVLAGFAHPRPPMETFGMSYPPIPTHFSCFLNAVRHELMALRLIALCSDCKLSNRISEFIMVAMRWECLVGVWVFQKAEGQMVVNPDRGCLDLWWGLDCKSPRVISSDSNNTQICQKQSINKNTIPDRNTRVRRPRRMFKILWSARNSSNRETLATKKPWRGER</sequence>
<protein>
    <submittedName>
        <fullName evidence="2">Uncharacterized protein</fullName>
    </submittedName>
</protein>
<feature type="compositionally biased region" description="Polar residues" evidence="1">
    <location>
        <begin position="317"/>
        <end position="329"/>
    </location>
</feature>
<organism evidence="2 3">
    <name type="scientific">Dendrobium thyrsiflorum</name>
    <name type="common">Pinecone-like raceme dendrobium</name>
    <name type="synonym">Orchid</name>
    <dbReference type="NCBI Taxonomy" id="117978"/>
    <lineage>
        <taxon>Eukaryota</taxon>
        <taxon>Viridiplantae</taxon>
        <taxon>Streptophyta</taxon>
        <taxon>Embryophyta</taxon>
        <taxon>Tracheophyta</taxon>
        <taxon>Spermatophyta</taxon>
        <taxon>Magnoliopsida</taxon>
        <taxon>Liliopsida</taxon>
        <taxon>Asparagales</taxon>
        <taxon>Orchidaceae</taxon>
        <taxon>Epidendroideae</taxon>
        <taxon>Malaxideae</taxon>
        <taxon>Dendrobiinae</taxon>
        <taxon>Dendrobium</taxon>
    </lineage>
</organism>
<dbReference type="AlphaFoldDB" id="A0ABD0UUC7"/>
<gene>
    <name evidence="2" type="ORF">M5K25_017253</name>
</gene>
<feature type="compositionally biased region" description="Basic and acidic residues" evidence="1">
    <location>
        <begin position="334"/>
        <end position="348"/>
    </location>
</feature>
<feature type="compositionally biased region" description="Basic and acidic residues" evidence="1">
    <location>
        <begin position="400"/>
        <end position="409"/>
    </location>
</feature>
<keyword evidence="3" id="KW-1185">Reference proteome</keyword>
<feature type="compositionally biased region" description="Polar residues" evidence="1">
    <location>
        <begin position="349"/>
        <end position="375"/>
    </location>
</feature>
<feature type="region of interest" description="Disordered" evidence="1">
    <location>
        <begin position="1"/>
        <end position="20"/>
    </location>
</feature>
<evidence type="ECO:0000256" key="1">
    <source>
        <dbReference type="SAM" id="MobiDB-lite"/>
    </source>
</evidence>